<name>A0A136A3F4_9ALTE</name>
<dbReference type="Proteomes" id="UP000070299">
    <property type="component" value="Unassembled WGS sequence"/>
</dbReference>
<dbReference type="EMBL" id="LSNE01000003">
    <property type="protein sequence ID" value="KXI29753.1"/>
    <property type="molecule type" value="Genomic_DNA"/>
</dbReference>
<dbReference type="InterPro" id="IPR006680">
    <property type="entry name" value="Amidohydro-rel"/>
</dbReference>
<keyword evidence="1" id="KW-0732">Signal</keyword>
<keyword evidence="3" id="KW-0378">Hydrolase</keyword>
<dbReference type="OrthoDB" id="9802793at2"/>
<feature type="chain" id="PRO_5007469396" evidence="1">
    <location>
        <begin position="20"/>
        <end position="423"/>
    </location>
</feature>
<dbReference type="Pfam" id="PF01979">
    <property type="entry name" value="Amidohydro_1"/>
    <property type="match status" value="1"/>
</dbReference>
<dbReference type="SUPFAM" id="SSF51338">
    <property type="entry name" value="Composite domain of metallo-dependent hydrolases"/>
    <property type="match status" value="1"/>
</dbReference>
<accession>A0A136A3F4</accession>
<feature type="domain" description="Amidohydrolase-related" evidence="2">
    <location>
        <begin position="274"/>
        <end position="385"/>
    </location>
</feature>
<reference evidence="4" key="1">
    <citation type="submission" date="2016-02" db="EMBL/GenBank/DDBJ databases">
        <authorList>
            <person name="Schultz-Johansen M."/>
            <person name="Glaring M.A."/>
            <person name="Bech P.K."/>
            <person name="Stougaard P."/>
        </authorList>
    </citation>
    <scope>NUCLEOTIDE SEQUENCE [LARGE SCALE GENOMIC DNA]</scope>
    <source>
        <strain evidence="4">S66</strain>
    </source>
</reference>
<dbReference type="PANTHER" id="PTHR43135:SF3">
    <property type="entry name" value="ALPHA-D-RIBOSE 1-METHYLPHOSPHONATE 5-TRIPHOSPHATE DIPHOSPHATASE"/>
    <property type="match status" value="1"/>
</dbReference>
<gene>
    <name evidence="3" type="ORF">AX660_06860</name>
</gene>
<dbReference type="SUPFAM" id="SSF51556">
    <property type="entry name" value="Metallo-dependent hydrolases"/>
    <property type="match status" value="1"/>
</dbReference>
<dbReference type="PANTHER" id="PTHR43135">
    <property type="entry name" value="ALPHA-D-RIBOSE 1-METHYLPHOSPHONATE 5-TRIPHOSPHATE DIPHOSPHATASE"/>
    <property type="match status" value="1"/>
</dbReference>
<evidence type="ECO:0000313" key="4">
    <source>
        <dbReference type="Proteomes" id="UP000070299"/>
    </source>
</evidence>
<dbReference type="GO" id="GO:0016810">
    <property type="term" value="F:hydrolase activity, acting on carbon-nitrogen (but not peptide) bonds"/>
    <property type="evidence" value="ECO:0007669"/>
    <property type="project" value="InterPro"/>
</dbReference>
<dbReference type="STRING" id="1799789.AX660_06860"/>
<feature type="signal peptide" evidence="1">
    <location>
        <begin position="1"/>
        <end position="19"/>
    </location>
</feature>
<dbReference type="InterPro" id="IPR011059">
    <property type="entry name" value="Metal-dep_hydrolase_composite"/>
</dbReference>
<dbReference type="Gene3D" id="3.20.20.140">
    <property type="entry name" value="Metal-dependent hydrolases"/>
    <property type="match status" value="1"/>
</dbReference>
<evidence type="ECO:0000313" key="3">
    <source>
        <dbReference type="EMBL" id="KXI29753.1"/>
    </source>
</evidence>
<evidence type="ECO:0000256" key="1">
    <source>
        <dbReference type="SAM" id="SignalP"/>
    </source>
</evidence>
<sequence length="423" mass="45149">MKRIIHLGVLFFYSAVTFAQDYAIVGATVHTMGTQGKVENATILIKDGKIQLVQNGNVPVAGYTLIHAENKVITPGLIGAKTQLGLVDVGFSAGTNDSTAEQTGFSNTGAAYDVAYAINADSSLFAISRIAGVTSAATSMSDTHQLFAGQGAIISLNDNSPLLKPKAFISVQVGNAGADAIGGSRAVLWTNLDAIIAEAKFAIGKSLSPSDEWHGDMSKADIKAMIPVVQGKTPLLIDARRKADIQQVIAFKQRNPNIKVVLLYATEGWRIADELAANKISVILDPESNLPYEFDQLAATLSNAGRLDKAGVDVAIGMETHNIRLARQHAGNAVANGLPWEKGLAALTINVAKLYEVDALVGSLEVGKQADLVIWSGDPLELTESAEQVFIKGEKIVMESRQTKLRDRYLKLNTGKPQQFSRP</sequence>
<evidence type="ECO:0000259" key="2">
    <source>
        <dbReference type="Pfam" id="PF01979"/>
    </source>
</evidence>
<protein>
    <submittedName>
        <fullName evidence="3">Amidohydrolase</fullName>
    </submittedName>
</protein>
<keyword evidence="4" id="KW-1185">Reference proteome</keyword>
<organism evidence="3 4">
    <name type="scientific">Paraglaciecola hydrolytica</name>
    <dbReference type="NCBI Taxonomy" id="1799789"/>
    <lineage>
        <taxon>Bacteria</taxon>
        <taxon>Pseudomonadati</taxon>
        <taxon>Pseudomonadota</taxon>
        <taxon>Gammaproteobacteria</taxon>
        <taxon>Alteromonadales</taxon>
        <taxon>Alteromonadaceae</taxon>
        <taxon>Paraglaciecola</taxon>
    </lineage>
</organism>
<dbReference type="InterPro" id="IPR032466">
    <property type="entry name" value="Metal_Hydrolase"/>
</dbReference>
<dbReference type="AlphaFoldDB" id="A0A136A3F4"/>
<dbReference type="RefSeq" id="WP_068372830.1">
    <property type="nucleotide sequence ID" value="NZ_LSNE01000003.1"/>
</dbReference>
<proteinExistence type="predicted"/>
<dbReference type="InterPro" id="IPR051781">
    <property type="entry name" value="Metallo-dep_Hydrolase"/>
</dbReference>
<comment type="caution">
    <text evidence="3">The sequence shown here is derived from an EMBL/GenBank/DDBJ whole genome shotgun (WGS) entry which is preliminary data.</text>
</comment>